<gene>
    <name evidence="3" type="ORF">FHS92_002576</name>
</gene>
<proteinExistence type="predicted"/>
<accession>A0A841J1K7</accession>
<keyword evidence="1" id="KW-1133">Transmembrane helix</keyword>
<evidence type="ECO:0000256" key="1">
    <source>
        <dbReference type="SAM" id="Phobius"/>
    </source>
</evidence>
<feature type="transmembrane region" description="Helical" evidence="1">
    <location>
        <begin position="240"/>
        <end position="259"/>
    </location>
</feature>
<feature type="transmembrane region" description="Helical" evidence="1">
    <location>
        <begin position="81"/>
        <end position="98"/>
    </location>
</feature>
<dbReference type="Pfam" id="PF04235">
    <property type="entry name" value="DUF418"/>
    <property type="match status" value="1"/>
</dbReference>
<evidence type="ECO:0000313" key="3">
    <source>
        <dbReference type="EMBL" id="MBB6124823.1"/>
    </source>
</evidence>
<keyword evidence="1" id="KW-0472">Membrane</keyword>
<feature type="transmembrane region" description="Helical" evidence="1">
    <location>
        <begin position="27"/>
        <end position="45"/>
    </location>
</feature>
<dbReference type="EMBL" id="JACIJP010000004">
    <property type="protein sequence ID" value="MBB6124823.1"/>
    <property type="molecule type" value="Genomic_DNA"/>
</dbReference>
<keyword evidence="4" id="KW-1185">Reference proteome</keyword>
<organism evidence="3 4">
    <name type="scientific">Sphingobium subterraneum</name>
    <dbReference type="NCBI Taxonomy" id="627688"/>
    <lineage>
        <taxon>Bacteria</taxon>
        <taxon>Pseudomonadati</taxon>
        <taxon>Pseudomonadota</taxon>
        <taxon>Alphaproteobacteria</taxon>
        <taxon>Sphingomonadales</taxon>
        <taxon>Sphingomonadaceae</taxon>
        <taxon>Sphingobium</taxon>
    </lineage>
</organism>
<feature type="transmembrane region" description="Helical" evidence="1">
    <location>
        <begin position="382"/>
        <end position="401"/>
    </location>
</feature>
<feature type="transmembrane region" description="Helical" evidence="1">
    <location>
        <begin position="354"/>
        <end position="376"/>
    </location>
</feature>
<feature type="domain" description="DUF418" evidence="2">
    <location>
        <begin position="260"/>
        <end position="419"/>
    </location>
</feature>
<dbReference type="InterPro" id="IPR007349">
    <property type="entry name" value="DUF418"/>
</dbReference>
<dbReference type="Proteomes" id="UP000552700">
    <property type="component" value="Unassembled WGS sequence"/>
</dbReference>
<comment type="caution">
    <text evidence="3">The sequence shown here is derived from an EMBL/GenBank/DDBJ whole genome shotgun (WGS) entry which is preliminary data.</text>
</comment>
<reference evidence="3 4" key="1">
    <citation type="submission" date="2020-08" db="EMBL/GenBank/DDBJ databases">
        <title>Genomic Encyclopedia of Type Strains, Phase IV (KMG-IV): sequencing the most valuable type-strain genomes for metagenomic binning, comparative biology and taxonomic classification.</title>
        <authorList>
            <person name="Goeker M."/>
        </authorList>
    </citation>
    <scope>NUCLEOTIDE SEQUENCE [LARGE SCALE GENOMIC DNA]</scope>
    <source>
        <strain evidence="3 4">DSM 102255</strain>
    </source>
</reference>
<feature type="transmembrane region" description="Helical" evidence="1">
    <location>
        <begin position="157"/>
        <end position="176"/>
    </location>
</feature>
<name>A0A841J1K7_9SPHN</name>
<protein>
    <recommendedName>
        <fullName evidence="2">DUF418 domain-containing protein</fullName>
    </recommendedName>
</protein>
<keyword evidence="1" id="KW-0812">Transmembrane</keyword>
<dbReference type="PANTHER" id="PTHR30590">
    <property type="entry name" value="INNER MEMBRANE PROTEIN"/>
    <property type="match status" value="1"/>
</dbReference>
<dbReference type="InterPro" id="IPR052529">
    <property type="entry name" value="Bact_Transport_Assoc"/>
</dbReference>
<dbReference type="PANTHER" id="PTHR30590:SF2">
    <property type="entry name" value="INNER MEMBRANE PROTEIN"/>
    <property type="match status" value="1"/>
</dbReference>
<feature type="transmembrane region" description="Helical" evidence="1">
    <location>
        <begin position="280"/>
        <end position="297"/>
    </location>
</feature>
<feature type="transmembrane region" description="Helical" evidence="1">
    <location>
        <begin position="132"/>
        <end position="148"/>
    </location>
</feature>
<feature type="transmembrane region" description="Helical" evidence="1">
    <location>
        <begin position="57"/>
        <end position="75"/>
    </location>
</feature>
<feature type="transmembrane region" description="Helical" evidence="1">
    <location>
        <begin position="309"/>
        <end position="333"/>
    </location>
</feature>
<dbReference type="AlphaFoldDB" id="A0A841J1K7"/>
<sequence length="431" mass="46571">MPRTAFSSQVNPFPMIPASARTPAIDIARGFAVMGILTMNIIAFALPEAAYGNPRAWGGTSVADIVAWAVSFVLFDGKMRGLFSMLFGASMLIVMDRAEMTGGDGRKAQAARATVLFLIGIAHYLLLWWGDILALYAVVGMIAMLCAGKQPIELVKLAFLAFAVHFVIVMIPAIAAHHGHYAASHPGATHASITHYSALLEGLSAPGSPSIAEEVTRMRGSFAGIAGYKLEHIVGWALGGFQYLMLDTFGFMLLGMAMLKGGFLTGGWPAQQYWQTARHCFLIGLPPMIGLAIWAIASGFDTVTTFGAVFAWSFPFRIPLTVGWAALILWIAVRYSASAGLARIGAVGRLALSNYLGTSLLMTALFYGWGLGLFGMVGRAELYAVVGAVWALMLLWSPLWLRAFHFGPVEWVWRSVAQRRMLPMRRTAEAA</sequence>
<evidence type="ECO:0000259" key="2">
    <source>
        <dbReference type="Pfam" id="PF04235"/>
    </source>
</evidence>
<evidence type="ECO:0000313" key="4">
    <source>
        <dbReference type="Proteomes" id="UP000552700"/>
    </source>
</evidence>